<dbReference type="InterPro" id="IPR009057">
    <property type="entry name" value="Homeodomain-like_sf"/>
</dbReference>
<gene>
    <name evidence="6" type="ORF">F9817_20980</name>
</gene>
<protein>
    <submittedName>
        <fullName evidence="6">Helix-turn-helix domain-containing protein</fullName>
    </submittedName>
</protein>
<dbReference type="Proteomes" id="UP000462621">
    <property type="component" value="Unassembled WGS sequence"/>
</dbReference>
<sequence>MLYLTYDEYVGNESNIRVLGRNPQVDYPEHCHDFSELVLVCHGSGTHIVNGQQSLLLPNSICCVSERDYHQYLDTKDVHLVNVLYSKSNLNIHSCCVDVIKKLESEQNNFLITQSAFQPIFNLALAIEKEQNNQRKNTKVMVNLLFEQLLLCIERLDSRVTENSPVINALVYLANHYADPDLSVAIVCEQFKVTPKALAKEISQLTGMSTNRFINHLRIRHAIGRLRQGESVTSVAFECGYTDSNYFSSKFKTVTGINPSAFRKQTLVN</sequence>
<dbReference type="GO" id="GO:0043565">
    <property type="term" value="F:sequence-specific DNA binding"/>
    <property type="evidence" value="ECO:0007669"/>
    <property type="project" value="InterPro"/>
</dbReference>
<keyword evidence="1" id="KW-0805">Transcription regulation</keyword>
<keyword evidence="3" id="KW-0010">Activator</keyword>
<dbReference type="Pfam" id="PF12833">
    <property type="entry name" value="HTH_18"/>
    <property type="match status" value="1"/>
</dbReference>
<dbReference type="EMBL" id="WEKT01000065">
    <property type="protein sequence ID" value="MZI95660.1"/>
    <property type="molecule type" value="Genomic_DNA"/>
</dbReference>
<dbReference type="AlphaFoldDB" id="A0A7X4LPS1"/>
<evidence type="ECO:0000256" key="2">
    <source>
        <dbReference type="ARBA" id="ARBA00023125"/>
    </source>
</evidence>
<dbReference type="PROSITE" id="PS01124">
    <property type="entry name" value="HTH_ARAC_FAMILY_2"/>
    <property type="match status" value="1"/>
</dbReference>
<dbReference type="GO" id="GO:0003700">
    <property type="term" value="F:DNA-binding transcription factor activity"/>
    <property type="evidence" value="ECO:0007669"/>
    <property type="project" value="InterPro"/>
</dbReference>
<dbReference type="PANTHER" id="PTHR43280">
    <property type="entry name" value="ARAC-FAMILY TRANSCRIPTIONAL REGULATOR"/>
    <property type="match status" value="1"/>
</dbReference>
<dbReference type="InterPro" id="IPR020449">
    <property type="entry name" value="Tscrpt_reg_AraC-type_HTH"/>
</dbReference>
<dbReference type="InterPro" id="IPR037923">
    <property type="entry name" value="HTH-like"/>
</dbReference>
<keyword evidence="7" id="KW-1185">Reference proteome</keyword>
<dbReference type="Gene3D" id="1.10.10.60">
    <property type="entry name" value="Homeodomain-like"/>
    <property type="match status" value="1"/>
</dbReference>
<dbReference type="PRINTS" id="PR00032">
    <property type="entry name" value="HTHARAC"/>
</dbReference>
<keyword evidence="4" id="KW-0804">Transcription</keyword>
<evidence type="ECO:0000313" key="7">
    <source>
        <dbReference type="Proteomes" id="UP000462621"/>
    </source>
</evidence>
<dbReference type="Gene3D" id="2.60.120.10">
    <property type="entry name" value="Jelly Rolls"/>
    <property type="match status" value="1"/>
</dbReference>
<accession>A0A7X4LPS1</accession>
<dbReference type="InterPro" id="IPR018062">
    <property type="entry name" value="HTH_AraC-typ_CS"/>
</dbReference>
<dbReference type="SUPFAM" id="SSF46689">
    <property type="entry name" value="Homeodomain-like"/>
    <property type="match status" value="1"/>
</dbReference>
<dbReference type="SUPFAM" id="SSF51215">
    <property type="entry name" value="Regulatory protein AraC"/>
    <property type="match status" value="1"/>
</dbReference>
<dbReference type="RefSeq" id="WP_161158157.1">
    <property type="nucleotide sequence ID" value="NZ_WEKT01000065.1"/>
</dbReference>
<comment type="caution">
    <text evidence="6">The sequence shown here is derived from an EMBL/GenBank/DDBJ whole genome shotgun (WGS) entry which is preliminary data.</text>
</comment>
<name>A0A7X4LPS1_9VIBR</name>
<dbReference type="InterPro" id="IPR018060">
    <property type="entry name" value="HTH_AraC"/>
</dbReference>
<organism evidence="6 7">
    <name type="scientific">Vibrio eleionomae</name>
    <dbReference type="NCBI Taxonomy" id="2653505"/>
    <lineage>
        <taxon>Bacteria</taxon>
        <taxon>Pseudomonadati</taxon>
        <taxon>Pseudomonadota</taxon>
        <taxon>Gammaproteobacteria</taxon>
        <taxon>Vibrionales</taxon>
        <taxon>Vibrionaceae</taxon>
        <taxon>Vibrio</taxon>
    </lineage>
</organism>
<proteinExistence type="predicted"/>
<evidence type="ECO:0000256" key="4">
    <source>
        <dbReference type="ARBA" id="ARBA00023163"/>
    </source>
</evidence>
<feature type="domain" description="HTH araC/xylS-type" evidence="5">
    <location>
        <begin position="167"/>
        <end position="265"/>
    </location>
</feature>
<dbReference type="Pfam" id="PF02311">
    <property type="entry name" value="AraC_binding"/>
    <property type="match status" value="1"/>
</dbReference>
<dbReference type="SMART" id="SM00342">
    <property type="entry name" value="HTH_ARAC"/>
    <property type="match status" value="1"/>
</dbReference>
<dbReference type="PROSITE" id="PS00041">
    <property type="entry name" value="HTH_ARAC_FAMILY_1"/>
    <property type="match status" value="1"/>
</dbReference>
<keyword evidence="2" id="KW-0238">DNA-binding</keyword>
<dbReference type="InterPro" id="IPR014710">
    <property type="entry name" value="RmlC-like_jellyroll"/>
</dbReference>
<reference evidence="6 7" key="1">
    <citation type="submission" date="2019-10" db="EMBL/GenBank/DDBJ databases">
        <title>Vibrio sp. nov. isolated from a shrimp pond.</title>
        <authorList>
            <person name="Gomez-Gil B."/>
            <person name="Enciso-Ibarra J."/>
            <person name="Enciso-Ibarra K."/>
            <person name="Bolan-Mejia C."/>
        </authorList>
    </citation>
    <scope>NUCLEOTIDE SEQUENCE [LARGE SCALE GENOMIC DNA]</scope>
    <source>
        <strain evidence="6 7">CAIM 722</strain>
    </source>
</reference>
<evidence type="ECO:0000259" key="5">
    <source>
        <dbReference type="PROSITE" id="PS01124"/>
    </source>
</evidence>
<evidence type="ECO:0000313" key="6">
    <source>
        <dbReference type="EMBL" id="MZI95660.1"/>
    </source>
</evidence>
<evidence type="ECO:0000256" key="1">
    <source>
        <dbReference type="ARBA" id="ARBA00023015"/>
    </source>
</evidence>
<dbReference type="InterPro" id="IPR003313">
    <property type="entry name" value="AraC-bd"/>
</dbReference>
<evidence type="ECO:0000256" key="3">
    <source>
        <dbReference type="ARBA" id="ARBA00023159"/>
    </source>
</evidence>
<dbReference type="PANTHER" id="PTHR43280:SF28">
    <property type="entry name" value="HTH-TYPE TRANSCRIPTIONAL ACTIVATOR RHAS"/>
    <property type="match status" value="1"/>
</dbReference>